<evidence type="ECO:0000313" key="3">
    <source>
        <dbReference type="EMBL" id="KWW98858.1"/>
    </source>
</evidence>
<comment type="caution">
    <text evidence="3">The sequence shown here is derived from an EMBL/GenBank/DDBJ whole genome shotgun (WGS) entry which is preliminary data.</text>
</comment>
<dbReference type="STRING" id="1469144.LI90_488"/>
<dbReference type="InterPro" id="IPR011990">
    <property type="entry name" value="TPR-like_helical_dom_sf"/>
</dbReference>
<dbReference type="Gene3D" id="1.10.260.40">
    <property type="entry name" value="lambda repressor-like DNA-binding domains"/>
    <property type="match status" value="1"/>
</dbReference>
<evidence type="ECO:0000256" key="1">
    <source>
        <dbReference type="ARBA" id="ARBA00023125"/>
    </source>
</evidence>
<dbReference type="PANTHER" id="PTHR46797">
    <property type="entry name" value="HTH-TYPE TRANSCRIPTIONAL REGULATOR"/>
    <property type="match status" value="1"/>
</dbReference>
<sequence length="404" mass="44549">MESVGAQVRRLRQNRGLSQEDLAERAGLNLKTLCQIERDESASPRLDTLHKIALALGVRTVELFRPDPAASMKDRDAEDMTLLAIRQALMPGPAASSEDGDPPSLDALFQETARIRRLHDEGSDSAVIQTVPALIRDARNAVRHHQGADRDRALTVLAMAYREAGNGLVQLHQEDLAAHAYTLAVDTAREAGDELLAADCVYWIAWAFLRQCRLEDAVRNCVTVADEIEPRSMRQASGAHLAAWGNLLVRASAAAVRNNQPEMAQELLAAAGAAAELCAVKDDGPGPLMTPFGVSRVRTMAVEHAVITFDPAEALRRCRAVPQQMSGLPPKARNRHALDKAKAYFMRDRPGRAVEILTQVRRTHPEWLRNQRYAQDIVRDMVDARARRLPRDLVDLAQFLGVAV</sequence>
<dbReference type="InterPro" id="IPR010982">
    <property type="entry name" value="Lambda_DNA-bd_dom_sf"/>
</dbReference>
<reference evidence="4" key="1">
    <citation type="submission" date="2015-04" db="EMBL/GenBank/DDBJ databases">
        <title>Physiological reanalysis, assessment of diazotrophy, and genome sequences of multiple isolates of Streptomyces thermoautotrophicus.</title>
        <authorList>
            <person name="MacKellar D.C."/>
            <person name="Lieber L."/>
            <person name="Norman J."/>
            <person name="Bolger A."/>
            <person name="Tobin C."/>
            <person name="Murray J.W."/>
            <person name="Chang R."/>
            <person name="Ford T."/>
            <person name="Nguyen P.Q."/>
            <person name="Woodward J."/>
            <person name="Permingeat H."/>
            <person name="Joshi N.S."/>
            <person name="Silver P.A."/>
            <person name="Usadel B."/>
            <person name="Rutherford A.W."/>
            <person name="Friesen M."/>
            <person name="Prell J."/>
        </authorList>
    </citation>
    <scope>NUCLEOTIDE SEQUENCE [LARGE SCALE GENOMIC DNA]</scope>
    <source>
        <strain evidence="4">H1</strain>
    </source>
</reference>
<dbReference type="GO" id="GO:0003677">
    <property type="term" value="F:DNA binding"/>
    <property type="evidence" value="ECO:0007669"/>
    <property type="project" value="UniProtKB-KW"/>
</dbReference>
<keyword evidence="4" id="KW-1185">Reference proteome</keyword>
<evidence type="ECO:0000259" key="2">
    <source>
        <dbReference type="PROSITE" id="PS50943"/>
    </source>
</evidence>
<name>A0A132MLZ8_9ACTN</name>
<dbReference type="Proteomes" id="UP000070188">
    <property type="component" value="Unassembled WGS sequence"/>
</dbReference>
<gene>
    <name evidence="3" type="ORF">LI90_488</name>
</gene>
<dbReference type="GO" id="GO:0003700">
    <property type="term" value="F:DNA-binding transcription factor activity"/>
    <property type="evidence" value="ECO:0007669"/>
    <property type="project" value="TreeGrafter"/>
</dbReference>
<dbReference type="GO" id="GO:0005829">
    <property type="term" value="C:cytosol"/>
    <property type="evidence" value="ECO:0007669"/>
    <property type="project" value="TreeGrafter"/>
</dbReference>
<accession>A0A132MLZ8</accession>
<dbReference type="SUPFAM" id="SSF48452">
    <property type="entry name" value="TPR-like"/>
    <property type="match status" value="1"/>
</dbReference>
<dbReference type="SMART" id="SM00530">
    <property type="entry name" value="HTH_XRE"/>
    <property type="match status" value="1"/>
</dbReference>
<proteinExistence type="predicted"/>
<dbReference type="RefSeq" id="WP_066883781.1">
    <property type="nucleotide sequence ID" value="NZ_LAXD01000001.1"/>
</dbReference>
<feature type="domain" description="HTH cro/C1-type" evidence="2">
    <location>
        <begin position="8"/>
        <end position="63"/>
    </location>
</feature>
<dbReference type="OrthoDB" id="3210663at2"/>
<dbReference type="InterPro" id="IPR001387">
    <property type="entry name" value="Cro/C1-type_HTH"/>
</dbReference>
<dbReference type="EMBL" id="LAXD01000001">
    <property type="protein sequence ID" value="KWW98858.1"/>
    <property type="molecule type" value="Genomic_DNA"/>
</dbReference>
<dbReference type="PROSITE" id="PS50943">
    <property type="entry name" value="HTH_CROC1"/>
    <property type="match status" value="1"/>
</dbReference>
<dbReference type="Pfam" id="PF01381">
    <property type="entry name" value="HTH_3"/>
    <property type="match status" value="1"/>
</dbReference>
<dbReference type="PANTHER" id="PTHR46797:SF2">
    <property type="entry name" value="TRANSCRIPTIONAL REGULATOR"/>
    <property type="match status" value="1"/>
</dbReference>
<organism evidence="3 4">
    <name type="scientific">Carbonactinospora thermoautotrophica</name>
    <dbReference type="NCBI Taxonomy" id="1469144"/>
    <lineage>
        <taxon>Bacteria</taxon>
        <taxon>Bacillati</taxon>
        <taxon>Actinomycetota</taxon>
        <taxon>Actinomycetes</taxon>
        <taxon>Kitasatosporales</taxon>
        <taxon>Carbonactinosporaceae</taxon>
        <taxon>Carbonactinospora</taxon>
    </lineage>
</organism>
<dbReference type="SUPFAM" id="SSF47413">
    <property type="entry name" value="lambda repressor-like DNA-binding domains"/>
    <property type="match status" value="1"/>
</dbReference>
<protein>
    <submittedName>
        <fullName evidence="3">Putative transcriptional regulator</fullName>
    </submittedName>
</protein>
<dbReference type="AlphaFoldDB" id="A0A132MLZ8"/>
<evidence type="ECO:0000313" key="4">
    <source>
        <dbReference type="Proteomes" id="UP000070188"/>
    </source>
</evidence>
<keyword evidence="1" id="KW-0238">DNA-binding</keyword>
<dbReference type="CDD" id="cd00093">
    <property type="entry name" value="HTH_XRE"/>
    <property type="match status" value="1"/>
</dbReference>
<dbReference type="PATRIC" id="fig|1469144.10.peg.584"/>
<dbReference type="InterPro" id="IPR050807">
    <property type="entry name" value="TransReg_Diox_bact_type"/>
</dbReference>